<evidence type="ECO:0000313" key="2">
    <source>
        <dbReference type="EMBL" id="JAA81806.1"/>
    </source>
</evidence>
<feature type="transmembrane region" description="Helical" evidence="1">
    <location>
        <begin position="18"/>
        <end position="39"/>
    </location>
</feature>
<feature type="transmembrane region" description="Helical" evidence="1">
    <location>
        <begin position="45"/>
        <end position="65"/>
    </location>
</feature>
<organism evidence="2">
    <name type="scientific">Pararge aegeria</name>
    <name type="common">speckled wood butterfly</name>
    <dbReference type="NCBI Taxonomy" id="116150"/>
    <lineage>
        <taxon>Eukaryota</taxon>
        <taxon>Metazoa</taxon>
        <taxon>Ecdysozoa</taxon>
        <taxon>Arthropoda</taxon>
        <taxon>Hexapoda</taxon>
        <taxon>Insecta</taxon>
        <taxon>Pterygota</taxon>
        <taxon>Neoptera</taxon>
        <taxon>Endopterygota</taxon>
        <taxon>Lepidoptera</taxon>
        <taxon>Glossata</taxon>
        <taxon>Ditrysia</taxon>
        <taxon>Papilionoidea</taxon>
        <taxon>Nymphalidae</taxon>
        <taxon>Satyrinae</taxon>
        <taxon>Satyrini</taxon>
        <taxon>Parargina</taxon>
        <taxon>Pararge</taxon>
    </lineage>
</organism>
<sequence length="67" mass="7516">MCKLQGKMCSKGLFFRRLIFITCATFLVGGFPVAFVVISSCGTCGLFFTFYFIFSFNMGSIRFALII</sequence>
<keyword evidence="1" id="KW-1133">Transmembrane helix</keyword>
<feature type="non-terminal residue" evidence="2">
    <location>
        <position position="67"/>
    </location>
</feature>
<dbReference type="EMBL" id="GAIX01010754">
    <property type="protein sequence ID" value="JAA81806.1"/>
    <property type="molecule type" value="Transcribed_RNA"/>
</dbReference>
<proteinExistence type="predicted"/>
<protein>
    <submittedName>
        <fullName evidence="2">Uncharacterized protein</fullName>
    </submittedName>
</protein>
<reference evidence="2" key="2">
    <citation type="submission" date="2013-05" db="EMBL/GenBank/DDBJ databases">
        <authorList>
            <person name="Carter J.-M."/>
            <person name="Baker S.C."/>
            <person name="Pink R."/>
            <person name="Carter D.R.F."/>
            <person name="Collins A."/>
            <person name="Tomlin J."/>
            <person name="Gibbs M."/>
            <person name="Breuker C.J."/>
        </authorList>
    </citation>
    <scope>NUCLEOTIDE SEQUENCE</scope>
    <source>
        <tissue evidence="2">Ovary</tissue>
    </source>
</reference>
<keyword evidence="1" id="KW-0472">Membrane</keyword>
<evidence type="ECO:0000256" key="1">
    <source>
        <dbReference type="SAM" id="Phobius"/>
    </source>
</evidence>
<name>S4NSP1_9NEOP</name>
<reference evidence="2" key="1">
    <citation type="journal article" date="2013" name="BMC Genomics">
        <title>Unscrambling butterfly oogenesis.</title>
        <authorList>
            <person name="Carter J.M."/>
            <person name="Baker S.C."/>
            <person name="Pink R."/>
            <person name="Carter D.R."/>
            <person name="Collins A."/>
            <person name="Tomlin J."/>
            <person name="Gibbs M."/>
            <person name="Breuker C.J."/>
        </authorList>
    </citation>
    <scope>NUCLEOTIDE SEQUENCE</scope>
    <source>
        <tissue evidence="2">Ovary</tissue>
    </source>
</reference>
<keyword evidence="1" id="KW-0812">Transmembrane</keyword>
<dbReference type="AlphaFoldDB" id="S4NSP1"/>
<accession>S4NSP1</accession>